<evidence type="ECO:0000256" key="8">
    <source>
        <dbReference type="ARBA" id="ARBA00023180"/>
    </source>
</evidence>
<dbReference type="GO" id="GO:0016477">
    <property type="term" value="P:cell migration"/>
    <property type="evidence" value="ECO:0007669"/>
    <property type="project" value="TreeGrafter"/>
</dbReference>
<keyword evidence="7" id="KW-0472">Membrane</keyword>
<dbReference type="GO" id="GO:0090263">
    <property type="term" value="P:positive regulation of canonical Wnt signaling pathway"/>
    <property type="evidence" value="ECO:0007669"/>
    <property type="project" value="TreeGrafter"/>
</dbReference>
<evidence type="ECO:0000256" key="6">
    <source>
        <dbReference type="ARBA" id="ARBA00022974"/>
    </source>
</evidence>
<keyword evidence="4" id="KW-0336">GPI-anchor</keyword>
<evidence type="ECO:0000256" key="9">
    <source>
        <dbReference type="ARBA" id="ARBA00023207"/>
    </source>
</evidence>
<proteinExistence type="inferred from homology"/>
<sequence length="440" mass="49164">MNRWSTVLLLLAAIMSSSGSWASDCFGMRNQLQRNGFEVALAAPNYYPDSKQAVCASSNKCCTPDVEAAFLQRAQKDLSDAVLSATQPLDQLLETTLGDASERMAMLLHRSARDARTLLQQVYPSLATQSDAQKAIKQFYENLDTHVLTAWDSDLRIKHLRVDVRETVAVFFAQLFSPAFLCVTMGEPCRAVTANYTICLINNAAEFEPFGDEPKRFAKLLANYIGEYRAVVASLRALQMHIADIRTSLLPGRTQNEQCIRDVARLKMCSMCSSEREQAGFCPDYCQDVLHSCLHSDGWRKEWDRALMLLKDMDLTRRQPTIIEAEKALMEFGKSVQLAVTNVVESRAPMVAKSVVGRCGSLPHHHHLPQEPSTQSPTATKRAIRRARRVPIDSKSVAESLRAGVGNLSEYVGWWRRLTASLCRRADDGTRCWNGTSVGR</sequence>
<evidence type="ECO:0000256" key="1">
    <source>
        <dbReference type="ARBA" id="ARBA00004609"/>
    </source>
</evidence>
<dbReference type="GO" id="GO:0005886">
    <property type="term" value="C:plasma membrane"/>
    <property type="evidence" value="ECO:0007669"/>
    <property type="project" value="UniProtKB-SubCell"/>
</dbReference>
<dbReference type="PANTHER" id="PTHR10822">
    <property type="entry name" value="GLYPICAN"/>
    <property type="match status" value="1"/>
</dbReference>
<keyword evidence="9" id="KW-0357">Heparan sulfate</keyword>
<keyword evidence="14" id="KW-1185">Reference proteome</keyword>
<dbReference type="PANTHER" id="PTHR10822:SF29">
    <property type="entry name" value="DIVISION ABNORMALLY DELAYED PROTEIN"/>
    <property type="match status" value="1"/>
</dbReference>
<keyword evidence="3" id="KW-1003">Cell membrane</keyword>
<evidence type="ECO:0000256" key="13">
    <source>
        <dbReference type="SAM" id="SignalP"/>
    </source>
</evidence>
<accession>A0A914V1Q3</accession>
<evidence type="ECO:0000256" key="4">
    <source>
        <dbReference type="ARBA" id="ARBA00022622"/>
    </source>
</evidence>
<evidence type="ECO:0000256" key="3">
    <source>
        <dbReference type="ARBA" id="ARBA00022475"/>
    </source>
</evidence>
<name>A0A914V1Q3_9BILA</name>
<evidence type="ECO:0000313" key="15">
    <source>
        <dbReference type="WBParaSite" id="PSAMB.scaffold144size73127.g2493.t1"/>
    </source>
</evidence>
<dbReference type="InterPro" id="IPR001863">
    <property type="entry name" value="Glypican"/>
</dbReference>
<dbReference type="GO" id="GO:0005576">
    <property type="term" value="C:extracellular region"/>
    <property type="evidence" value="ECO:0007669"/>
    <property type="project" value="TreeGrafter"/>
</dbReference>
<comment type="similarity">
    <text evidence="2 11">Belongs to the glypican family.</text>
</comment>
<evidence type="ECO:0000256" key="7">
    <source>
        <dbReference type="ARBA" id="ARBA00023136"/>
    </source>
</evidence>
<protein>
    <submittedName>
        <fullName evidence="15">Secreted protein</fullName>
    </submittedName>
</protein>
<reference evidence="15" key="1">
    <citation type="submission" date="2022-11" db="UniProtKB">
        <authorList>
            <consortium name="WormBaseParasite"/>
        </authorList>
    </citation>
    <scope>IDENTIFICATION</scope>
</reference>
<evidence type="ECO:0000256" key="11">
    <source>
        <dbReference type="RuleBase" id="RU003518"/>
    </source>
</evidence>
<keyword evidence="6" id="KW-0654">Proteoglycan</keyword>
<dbReference type="GO" id="GO:0098552">
    <property type="term" value="C:side of membrane"/>
    <property type="evidence" value="ECO:0007669"/>
    <property type="project" value="UniProtKB-KW"/>
</dbReference>
<dbReference type="Pfam" id="PF01153">
    <property type="entry name" value="Glypican"/>
    <property type="match status" value="1"/>
</dbReference>
<dbReference type="GO" id="GO:0009986">
    <property type="term" value="C:cell surface"/>
    <property type="evidence" value="ECO:0007669"/>
    <property type="project" value="TreeGrafter"/>
</dbReference>
<evidence type="ECO:0000256" key="5">
    <source>
        <dbReference type="ARBA" id="ARBA00022729"/>
    </source>
</evidence>
<feature type="chain" id="PRO_5037780059" evidence="13">
    <location>
        <begin position="23"/>
        <end position="440"/>
    </location>
</feature>
<dbReference type="AlphaFoldDB" id="A0A914V1Q3"/>
<organism evidence="14 15">
    <name type="scientific">Plectus sambesii</name>
    <dbReference type="NCBI Taxonomy" id="2011161"/>
    <lineage>
        <taxon>Eukaryota</taxon>
        <taxon>Metazoa</taxon>
        <taxon>Ecdysozoa</taxon>
        <taxon>Nematoda</taxon>
        <taxon>Chromadorea</taxon>
        <taxon>Plectida</taxon>
        <taxon>Plectina</taxon>
        <taxon>Plectoidea</taxon>
        <taxon>Plectidae</taxon>
        <taxon>Plectus</taxon>
    </lineage>
</organism>
<evidence type="ECO:0000256" key="2">
    <source>
        <dbReference type="ARBA" id="ARBA00010260"/>
    </source>
</evidence>
<evidence type="ECO:0000256" key="12">
    <source>
        <dbReference type="SAM" id="MobiDB-lite"/>
    </source>
</evidence>
<dbReference type="Proteomes" id="UP000887566">
    <property type="component" value="Unplaced"/>
</dbReference>
<evidence type="ECO:0000256" key="10">
    <source>
        <dbReference type="ARBA" id="ARBA00023288"/>
    </source>
</evidence>
<keyword evidence="8" id="KW-0325">Glycoprotein</keyword>
<dbReference type="GO" id="GO:1905475">
    <property type="term" value="P:regulation of protein localization to membrane"/>
    <property type="evidence" value="ECO:0007669"/>
    <property type="project" value="TreeGrafter"/>
</dbReference>
<evidence type="ECO:0000313" key="14">
    <source>
        <dbReference type="Proteomes" id="UP000887566"/>
    </source>
</evidence>
<keyword evidence="10" id="KW-0449">Lipoprotein</keyword>
<dbReference type="WBParaSite" id="PSAMB.scaffold144size73127.g2493.t1">
    <property type="protein sequence ID" value="PSAMB.scaffold144size73127.g2493.t1"/>
    <property type="gene ID" value="PSAMB.scaffold144size73127.g2493"/>
</dbReference>
<feature type="signal peptide" evidence="13">
    <location>
        <begin position="1"/>
        <end position="22"/>
    </location>
</feature>
<comment type="subcellular location">
    <subcellularLocation>
        <location evidence="1">Cell membrane</location>
        <topology evidence="1">Lipid-anchor</topology>
        <topology evidence="1">GPI-anchor</topology>
    </subcellularLocation>
</comment>
<feature type="region of interest" description="Disordered" evidence="12">
    <location>
        <begin position="362"/>
        <end position="382"/>
    </location>
</feature>
<keyword evidence="5 13" id="KW-0732">Signal</keyword>